<gene>
    <name evidence="13" type="primary">nhaD</name>
    <name evidence="13" type="ORF">RM538_13045</name>
</gene>
<evidence type="ECO:0000256" key="2">
    <source>
        <dbReference type="ARBA" id="ARBA00022448"/>
    </source>
</evidence>
<dbReference type="InterPro" id="IPR004680">
    <property type="entry name" value="Cit_transptr-like_dom"/>
</dbReference>
<keyword evidence="4 11" id="KW-0812">Transmembrane</keyword>
<feature type="transmembrane region" description="Helical" evidence="11">
    <location>
        <begin position="200"/>
        <end position="221"/>
    </location>
</feature>
<keyword evidence="2" id="KW-0813">Transport</keyword>
<keyword evidence="6" id="KW-0915">Sodium</keyword>
<evidence type="ECO:0000256" key="5">
    <source>
        <dbReference type="ARBA" id="ARBA00022989"/>
    </source>
</evidence>
<evidence type="ECO:0000256" key="9">
    <source>
        <dbReference type="ARBA" id="ARBA00023201"/>
    </source>
</evidence>
<feature type="transmembrane region" description="Helical" evidence="11">
    <location>
        <begin position="161"/>
        <end position="180"/>
    </location>
</feature>
<keyword evidence="14" id="KW-1185">Reference proteome</keyword>
<organism evidence="13 14">
    <name type="scientific">Patiriisocius hiemis</name>
    <dbReference type="NCBI Taxonomy" id="3075604"/>
    <lineage>
        <taxon>Bacteria</taxon>
        <taxon>Pseudomonadati</taxon>
        <taxon>Bacteroidota</taxon>
        <taxon>Flavobacteriia</taxon>
        <taxon>Flavobacteriales</taxon>
        <taxon>Flavobacteriaceae</taxon>
        <taxon>Patiriisocius</taxon>
    </lineage>
</organism>
<feature type="transmembrane region" description="Helical" evidence="11">
    <location>
        <begin position="27"/>
        <end position="50"/>
    </location>
</feature>
<evidence type="ECO:0000259" key="12">
    <source>
        <dbReference type="Pfam" id="PF03600"/>
    </source>
</evidence>
<dbReference type="PANTHER" id="PTHR43269">
    <property type="entry name" value="SODIUM/PROTON ANTIPORTER 1-RELATED"/>
    <property type="match status" value="1"/>
</dbReference>
<evidence type="ECO:0000256" key="4">
    <source>
        <dbReference type="ARBA" id="ARBA00022692"/>
    </source>
</evidence>
<evidence type="ECO:0000313" key="14">
    <source>
        <dbReference type="Proteomes" id="UP001254488"/>
    </source>
</evidence>
<keyword evidence="3" id="KW-0050">Antiport</keyword>
<feature type="transmembrane region" description="Helical" evidence="11">
    <location>
        <begin position="87"/>
        <end position="104"/>
    </location>
</feature>
<evidence type="ECO:0000313" key="13">
    <source>
        <dbReference type="EMBL" id="MDT0556937.1"/>
    </source>
</evidence>
<evidence type="ECO:0000256" key="3">
    <source>
        <dbReference type="ARBA" id="ARBA00022449"/>
    </source>
</evidence>
<protein>
    <submittedName>
        <fullName evidence="13">Sodium:proton antiporter NhaD</fullName>
    </submittedName>
</protein>
<dbReference type="EMBL" id="JAVRHZ010000009">
    <property type="protein sequence ID" value="MDT0556937.1"/>
    <property type="molecule type" value="Genomic_DNA"/>
</dbReference>
<evidence type="ECO:0000256" key="10">
    <source>
        <dbReference type="ARBA" id="ARBA00025753"/>
    </source>
</evidence>
<sequence>MESIIILVFVIGYLSITLEHPLRLDKTVPALIMAALIWALLAIGFHAGWFDVIDTYENSFNFLTGGEEAEHGFENTLLHHLGKTAEILIFLIGAMTIVEIIDLHRGFEILKGAVKTKSKRKLLWIIGVLAFILSAIIDNLTATIVLVTLLRKLIVNRNERLWYASMVVIAANAGGAWSPIGDVTTTMLWIAKNVTALGLIEYVVIPSIVCFVIPFVIAMYLPAFKGEIITQELPDDEESGRLLSSKTMLFLGLGMIVSVPVFKTITHLPPYIGMMLALGVVWLVSEYIHPEEDFSKERRHLYSAHKALSRIEISSILFFLGILMAVAGLESLVYGVAENGDPVGTLRYLAEVLQATIPNQDVVVILLGVFSAIIDNVPLVAASMGMYDSPTDSVLWHFIAYSAGTGGSMLIIGSAAGVAAMGMERIDFIWYLKKIAWLAAIGFLAGAGVFLLIERVLFAH</sequence>
<comment type="subcellular location">
    <subcellularLocation>
        <location evidence="1">Membrane</location>
        <topology evidence="1">Multi-pass membrane protein</topology>
    </subcellularLocation>
</comment>
<reference evidence="13 14" key="1">
    <citation type="submission" date="2023-09" db="EMBL/GenBank/DDBJ databases">
        <authorList>
            <person name="Rey-Velasco X."/>
        </authorList>
    </citation>
    <scope>NUCLEOTIDE SEQUENCE [LARGE SCALE GENOMIC DNA]</scope>
    <source>
        <strain evidence="13 14">W242</strain>
    </source>
</reference>
<keyword evidence="8 11" id="KW-0472">Membrane</keyword>
<feature type="transmembrane region" description="Helical" evidence="11">
    <location>
        <begin position="242"/>
        <end position="262"/>
    </location>
</feature>
<dbReference type="NCBIfam" id="NF038006">
    <property type="entry name" value="NhaD_1"/>
    <property type="match status" value="1"/>
</dbReference>
<feature type="transmembrane region" description="Helical" evidence="11">
    <location>
        <begin position="394"/>
        <end position="423"/>
    </location>
</feature>
<feature type="transmembrane region" description="Helical" evidence="11">
    <location>
        <begin position="124"/>
        <end position="149"/>
    </location>
</feature>
<feature type="transmembrane region" description="Helical" evidence="11">
    <location>
        <begin position="435"/>
        <end position="453"/>
    </location>
</feature>
<evidence type="ECO:0000256" key="11">
    <source>
        <dbReference type="SAM" id="Phobius"/>
    </source>
</evidence>
<keyword evidence="7" id="KW-0406">Ion transport</keyword>
<proteinExistence type="inferred from homology"/>
<feature type="transmembrane region" description="Helical" evidence="11">
    <location>
        <begin position="316"/>
        <end position="337"/>
    </location>
</feature>
<feature type="transmembrane region" description="Helical" evidence="11">
    <location>
        <begin position="362"/>
        <end position="382"/>
    </location>
</feature>
<feature type="transmembrane region" description="Helical" evidence="11">
    <location>
        <begin position="268"/>
        <end position="289"/>
    </location>
</feature>
<evidence type="ECO:0000256" key="8">
    <source>
        <dbReference type="ARBA" id="ARBA00023136"/>
    </source>
</evidence>
<dbReference type="PANTHER" id="PTHR43269:SF2">
    <property type="entry name" value="SODIUM_PROTON ANTIPORTER 1-RELATED"/>
    <property type="match status" value="1"/>
</dbReference>
<comment type="similarity">
    <text evidence="10">Belongs to the NhaD Na(+)/H(+) (TC 2.A.62) antiporter family.</text>
</comment>
<dbReference type="Pfam" id="PF03600">
    <property type="entry name" value="CitMHS"/>
    <property type="match status" value="1"/>
</dbReference>
<dbReference type="Proteomes" id="UP001254488">
    <property type="component" value="Unassembled WGS sequence"/>
</dbReference>
<keyword evidence="9" id="KW-0739">Sodium transport</keyword>
<accession>A0ABU2YGM3</accession>
<name>A0ABU2YGM3_9FLAO</name>
<dbReference type="InterPro" id="IPR045016">
    <property type="entry name" value="NhaD-like"/>
</dbReference>
<dbReference type="RefSeq" id="WP_311333882.1">
    <property type="nucleotide sequence ID" value="NZ_JAVRHZ010000009.1"/>
</dbReference>
<keyword evidence="5 11" id="KW-1133">Transmembrane helix</keyword>
<evidence type="ECO:0000256" key="1">
    <source>
        <dbReference type="ARBA" id="ARBA00004141"/>
    </source>
</evidence>
<feature type="domain" description="Citrate transporter-like" evidence="12">
    <location>
        <begin position="31"/>
        <end position="386"/>
    </location>
</feature>
<comment type="caution">
    <text evidence="13">The sequence shown here is derived from an EMBL/GenBank/DDBJ whole genome shotgun (WGS) entry which is preliminary data.</text>
</comment>
<evidence type="ECO:0000256" key="6">
    <source>
        <dbReference type="ARBA" id="ARBA00023053"/>
    </source>
</evidence>
<evidence type="ECO:0000256" key="7">
    <source>
        <dbReference type="ARBA" id="ARBA00023065"/>
    </source>
</evidence>